<dbReference type="Gene3D" id="1.10.150.720">
    <property type="entry name" value="Haloacid dehalogenase-like hydrolase"/>
    <property type="match status" value="1"/>
</dbReference>
<dbReference type="EMBL" id="CP087164">
    <property type="protein sequence ID" value="UGS39269.1"/>
    <property type="molecule type" value="Genomic_DNA"/>
</dbReference>
<organism evidence="1 2">
    <name type="scientific">Capillimicrobium parvum</name>
    <dbReference type="NCBI Taxonomy" id="2884022"/>
    <lineage>
        <taxon>Bacteria</taxon>
        <taxon>Bacillati</taxon>
        <taxon>Actinomycetota</taxon>
        <taxon>Thermoleophilia</taxon>
        <taxon>Solirubrobacterales</taxon>
        <taxon>Capillimicrobiaceae</taxon>
        <taxon>Capillimicrobium</taxon>
    </lineage>
</organism>
<name>A0A9E7C743_9ACTN</name>
<dbReference type="PANTHER" id="PTHR46649">
    <property type="match status" value="1"/>
</dbReference>
<keyword evidence="2" id="KW-1185">Reference proteome</keyword>
<dbReference type="PANTHER" id="PTHR46649:SF4">
    <property type="entry name" value="HALOACID DEHALOGENASE-LIKE HYDROLASE (HAD) SUPERFAMILY PROTEIN"/>
    <property type="match status" value="1"/>
</dbReference>
<evidence type="ECO:0000313" key="1">
    <source>
        <dbReference type="EMBL" id="UGS39269.1"/>
    </source>
</evidence>
<evidence type="ECO:0000313" key="2">
    <source>
        <dbReference type="Proteomes" id="UP001162834"/>
    </source>
</evidence>
<keyword evidence="1" id="KW-0378">Hydrolase</keyword>
<dbReference type="Proteomes" id="UP001162834">
    <property type="component" value="Chromosome"/>
</dbReference>
<dbReference type="SFLD" id="SFLDG01129">
    <property type="entry name" value="C1.5:_HAD__Beta-PGM__Phosphata"/>
    <property type="match status" value="1"/>
</dbReference>
<dbReference type="SUPFAM" id="SSF56784">
    <property type="entry name" value="HAD-like"/>
    <property type="match status" value="1"/>
</dbReference>
<dbReference type="InterPro" id="IPR023214">
    <property type="entry name" value="HAD_sf"/>
</dbReference>
<dbReference type="NCBIfam" id="TIGR01549">
    <property type="entry name" value="HAD-SF-IA-v1"/>
    <property type="match status" value="1"/>
</dbReference>
<reference evidence="1" key="1">
    <citation type="journal article" date="2022" name="Int. J. Syst. Evol. Microbiol.">
        <title>Pseudomonas aegrilactucae sp. nov. and Pseudomonas morbosilactucae sp. nov., pathogens causing bacterial rot of lettuce in Japan.</title>
        <authorList>
            <person name="Sawada H."/>
            <person name="Fujikawa T."/>
            <person name="Satou M."/>
        </authorList>
    </citation>
    <scope>NUCLEOTIDE SEQUENCE</scope>
    <source>
        <strain evidence="1">0166_1</strain>
    </source>
</reference>
<dbReference type="AlphaFoldDB" id="A0A9E7C743"/>
<protein>
    <submittedName>
        <fullName evidence="1">Phosphoglycolate phosphatase</fullName>
        <ecNumber evidence="1">3.1.3.18</ecNumber>
    </submittedName>
</protein>
<gene>
    <name evidence="1" type="primary">gph_2</name>
    <name evidence="1" type="ORF">DSM104329_05703</name>
</gene>
<dbReference type="Gene3D" id="3.40.50.1000">
    <property type="entry name" value="HAD superfamily/HAD-like"/>
    <property type="match status" value="1"/>
</dbReference>
<proteinExistence type="predicted"/>
<dbReference type="EC" id="3.1.3.18" evidence="1"/>
<dbReference type="RefSeq" id="WP_259313274.1">
    <property type="nucleotide sequence ID" value="NZ_CP087164.1"/>
</dbReference>
<accession>A0A9E7C743</accession>
<dbReference type="SFLD" id="SFLDS00003">
    <property type="entry name" value="Haloacid_Dehalogenase"/>
    <property type="match status" value="1"/>
</dbReference>
<dbReference type="GO" id="GO:0008967">
    <property type="term" value="F:phosphoglycolate phosphatase activity"/>
    <property type="evidence" value="ECO:0007669"/>
    <property type="project" value="UniProtKB-EC"/>
</dbReference>
<dbReference type="KEGG" id="sbae:DSM104329_05703"/>
<dbReference type="InterPro" id="IPR006439">
    <property type="entry name" value="HAD-SF_hydro_IA"/>
</dbReference>
<sequence length="227" mass="23719">MTVLLDALGTLVRFEPPAPRLRMLLAERHGVEVDEDQARAGMRAEIAYYRREHHRAGDRAGLAALRRDCAAVLAGALPEPAREIPVDALAATLVDAIRFDAYPEAPAVLDELRARGHALAVVSNWDVSLHDVLVATGLAPRVDAVVTSAELGVAKPDPRPFAVALEALGVRAGGALHVGDTVAEDVAGAFAAGVRPVLVARDGAPEDPVPDGVAVVADLRGVLDAAR</sequence>
<dbReference type="InterPro" id="IPR044924">
    <property type="entry name" value="HAD-SF_hydro_IA_REG-2-like_cap"/>
</dbReference>
<dbReference type="Pfam" id="PF00702">
    <property type="entry name" value="Hydrolase"/>
    <property type="match status" value="1"/>
</dbReference>
<dbReference type="InterPro" id="IPR036412">
    <property type="entry name" value="HAD-like_sf"/>
</dbReference>